<sequence length="433" mass="45292">MSTPEQHRQGARQGPASGRRVLVIGAGRGQTGLIRAVRRLGATAVVATRVEPHLPGIAEADEVLAADILAVDDVVDAARQAGVDAVATSCLDTGLEALGAVADTLGLRGLSRQAARLCSDKLAMKKRLAQAGVPTAAYVAVSSCEQVGPALERTGLPAVVKATDLQGSSGVFMVDTPQEAAQAWSTAASLSRSGRVIIERLLTGREFGAQAFVHDDQVLHVTVHGDDLAPGEVPVPVGHHVPMEADPGLLEQADRVVRQAVSALGLRNCAVNVDLMECDGVVHLIELTGRAGANGLPELMSTVYGLDYYEMVAREALDLDVLETWRGRSPWDGAALAIMLIDADARGTVTGIHRPDRLPGWVTDLQVFTNVGDVLEGFTSSNDCLGQVVVRGSTLAECRERAAYIDAQVVLATDNAGTGARTGETVSTPGTRS</sequence>
<evidence type="ECO:0000313" key="8">
    <source>
        <dbReference type="Proteomes" id="UP000273001"/>
    </source>
</evidence>
<dbReference type="InterPro" id="IPR040570">
    <property type="entry name" value="LAL_C2"/>
</dbReference>
<reference evidence="7 8" key="1">
    <citation type="submission" date="2018-09" db="EMBL/GenBank/DDBJ databases">
        <authorList>
            <person name="Li J."/>
        </authorList>
    </citation>
    <scope>NUCLEOTIDE SEQUENCE [LARGE SCALE GENOMIC DNA]</scope>
    <source>
        <strain evidence="7 8">2129</strain>
    </source>
</reference>
<gene>
    <name evidence="7" type="ORF">D5R93_08985</name>
</gene>
<evidence type="ECO:0000256" key="1">
    <source>
        <dbReference type="ARBA" id="ARBA00001936"/>
    </source>
</evidence>
<name>A0ABM6Z463_9ACTO</name>
<dbReference type="Pfam" id="PF18603">
    <property type="entry name" value="LAL_C2"/>
    <property type="match status" value="1"/>
</dbReference>
<dbReference type="Pfam" id="PF01071">
    <property type="entry name" value="GARS_A"/>
    <property type="match status" value="1"/>
</dbReference>
<protein>
    <submittedName>
        <fullName evidence="7">ATP-grasp domain-containing protein</fullName>
    </submittedName>
</protein>
<feature type="domain" description="ATP-grasp" evidence="6">
    <location>
        <begin position="125"/>
        <end position="317"/>
    </location>
</feature>
<keyword evidence="8" id="KW-1185">Reference proteome</keyword>
<dbReference type="InterPro" id="IPR011761">
    <property type="entry name" value="ATP-grasp"/>
</dbReference>
<dbReference type="InterPro" id="IPR052032">
    <property type="entry name" value="ATP-dep_AA_Ligase"/>
</dbReference>
<dbReference type="RefSeq" id="WP_119836157.1">
    <property type="nucleotide sequence ID" value="NZ_CP032514.1"/>
</dbReference>
<dbReference type="Proteomes" id="UP000273001">
    <property type="component" value="Chromosome"/>
</dbReference>
<dbReference type="SUPFAM" id="SSF56059">
    <property type="entry name" value="Glutathione synthetase ATP-binding domain-like"/>
    <property type="match status" value="1"/>
</dbReference>
<dbReference type="EMBL" id="CP032514">
    <property type="protein sequence ID" value="AYD90101.1"/>
    <property type="molecule type" value="Genomic_DNA"/>
</dbReference>
<evidence type="ECO:0000256" key="2">
    <source>
        <dbReference type="ARBA" id="ARBA00022598"/>
    </source>
</evidence>
<dbReference type="Gene3D" id="3.40.50.20">
    <property type="match status" value="1"/>
</dbReference>
<dbReference type="PANTHER" id="PTHR43585:SF2">
    <property type="entry name" value="ATP-GRASP ENZYME FSQD"/>
    <property type="match status" value="1"/>
</dbReference>
<accession>A0ABM6Z463</accession>
<evidence type="ECO:0000313" key="7">
    <source>
        <dbReference type="EMBL" id="AYD90101.1"/>
    </source>
</evidence>
<dbReference type="Gene3D" id="3.30.1490.20">
    <property type="entry name" value="ATP-grasp fold, A domain"/>
    <property type="match status" value="1"/>
</dbReference>
<evidence type="ECO:0000256" key="5">
    <source>
        <dbReference type="PROSITE-ProRule" id="PRU00409"/>
    </source>
</evidence>
<comment type="cofactor">
    <cofactor evidence="1">
        <name>Mn(2+)</name>
        <dbReference type="ChEBI" id="CHEBI:29035"/>
    </cofactor>
</comment>
<keyword evidence="2" id="KW-0436">Ligase</keyword>
<dbReference type="InterPro" id="IPR013815">
    <property type="entry name" value="ATP_grasp_subdomain_1"/>
</dbReference>
<evidence type="ECO:0000256" key="3">
    <source>
        <dbReference type="ARBA" id="ARBA00022741"/>
    </source>
</evidence>
<keyword evidence="3 5" id="KW-0547">Nucleotide-binding</keyword>
<dbReference type="InterPro" id="IPR020561">
    <property type="entry name" value="PRibGlycinamid_synth_ATP-grasp"/>
</dbReference>
<dbReference type="SMART" id="SM01209">
    <property type="entry name" value="GARS_A"/>
    <property type="match status" value="1"/>
</dbReference>
<dbReference type="Gene3D" id="3.30.470.20">
    <property type="entry name" value="ATP-grasp fold, B domain"/>
    <property type="match status" value="1"/>
</dbReference>
<organism evidence="7 8">
    <name type="scientific">Actinomyces lilanjuaniae</name>
    <dbReference type="NCBI Taxonomy" id="2321394"/>
    <lineage>
        <taxon>Bacteria</taxon>
        <taxon>Bacillati</taxon>
        <taxon>Actinomycetota</taxon>
        <taxon>Actinomycetes</taxon>
        <taxon>Actinomycetales</taxon>
        <taxon>Actinomycetaceae</taxon>
        <taxon>Actinomyces</taxon>
    </lineage>
</organism>
<evidence type="ECO:0000259" key="6">
    <source>
        <dbReference type="PROSITE" id="PS50975"/>
    </source>
</evidence>
<proteinExistence type="predicted"/>
<keyword evidence="4 5" id="KW-0067">ATP-binding</keyword>
<dbReference type="PROSITE" id="PS50975">
    <property type="entry name" value="ATP_GRASP"/>
    <property type="match status" value="1"/>
</dbReference>
<dbReference type="PANTHER" id="PTHR43585">
    <property type="entry name" value="FUMIPYRROLE BIOSYNTHESIS PROTEIN C"/>
    <property type="match status" value="1"/>
</dbReference>
<evidence type="ECO:0000256" key="4">
    <source>
        <dbReference type="ARBA" id="ARBA00022840"/>
    </source>
</evidence>